<evidence type="ECO:0000259" key="7">
    <source>
        <dbReference type="Pfam" id="PF06429"/>
    </source>
</evidence>
<dbReference type="NCBIfam" id="TIGR03506">
    <property type="entry name" value="FlgEFG_subfam"/>
    <property type="match status" value="1"/>
</dbReference>
<dbReference type="EMBL" id="JAAWWK010000002">
    <property type="protein sequence ID" value="NKI16755.1"/>
    <property type="molecule type" value="Genomic_DNA"/>
</dbReference>
<evidence type="ECO:0000313" key="10">
    <source>
        <dbReference type="EMBL" id="NKI16755.1"/>
    </source>
</evidence>
<dbReference type="Proteomes" id="UP000765845">
    <property type="component" value="Unassembled WGS sequence"/>
</dbReference>
<dbReference type="InterPro" id="IPR001444">
    <property type="entry name" value="Flag_bb_rod_N"/>
</dbReference>
<dbReference type="InterPro" id="IPR011491">
    <property type="entry name" value="FlgE_D2"/>
</dbReference>
<evidence type="ECO:0000313" key="11">
    <source>
        <dbReference type="Proteomes" id="UP000765845"/>
    </source>
</evidence>
<keyword evidence="10" id="KW-0969">Cilium</keyword>
<feature type="domain" description="Flagellar basal body rod protein N-terminal" evidence="6">
    <location>
        <begin position="3"/>
        <end position="33"/>
    </location>
</feature>
<proteinExistence type="inferred from homology"/>
<dbReference type="InterPro" id="IPR020013">
    <property type="entry name" value="Flagellar_FlgE/F/G"/>
</dbReference>
<gene>
    <name evidence="10" type="primary">flgE</name>
    <name evidence="10" type="ORF">HCU74_04890</name>
</gene>
<protein>
    <recommendedName>
        <fullName evidence="3 5">Flagellar hook protein FlgE</fullName>
    </recommendedName>
</protein>
<evidence type="ECO:0000259" key="8">
    <source>
        <dbReference type="Pfam" id="PF07559"/>
    </source>
</evidence>
<dbReference type="Pfam" id="PF07559">
    <property type="entry name" value="FlgE_D2"/>
    <property type="match status" value="1"/>
</dbReference>
<reference evidence="10 11" key="1">
    <citation type="submission" date="2020-04" db="EMBL/GenBank/DDBJ databases">
        <authorList>
            <person name="Yoon J."/>
        </authorList>
    </citation>
    <scope>NUCLEOTIDE SEQUENCE [LARGE SCALE GENOMIC DNA]</scope>
    <source>
        <strain evidence="10 11">KMU-166</strain>
    </source>
</reference>
<dbReference type="Pfam" id="PF06429">
    <property type="entry name" value="Flg_bbr_C"/>
    <property type="match status" value="1"/>
</dbReference>
<keyword evidence="11" id="KW-1185">Reference proteome</keyword>
<comment type="function">
    <text evidence="5">A flexible structure which links the flagellar filament to the drive apparatus in the basal body.</text>
</comment>
<sequence>MSFRIALSGLNAASSHLDVTAHNIANVNTTGFKSSRASFADVYATSNNDVTKTTPGAGAKLNSIVQQFSQGNIDFTDNNLDLAISGEGFFTMKGNSGITYSRAGAFSVDREGFVVNTNGNRLQVFPPAGDGQFATGSLSDLRLEVNENAPEATTRAEIGVNLPGNAPVPTASPFDPSVASSYNHATSMTIYDSLGAGHTATMYFVKDPAVNTWQQQLYVDDVAVGGFNTLQYDNQGTLISPASGVVTYPTYDPGTGAAPLDLSFDYQTTTQYGPEFGVNTLQQNGFTTGRLTGVEVSSTGVVSARYTNGQATSLGRVAMASFTNPNGLQQQGDTAWAETFSSGGPRVGEPGTSNFGLLQAGALEGSNVDLTEQLVEMITAQRNFQANTQMIQTSDAVTQAIINIR</sequence>
<dbReference type="Pfam" id="PF00460">
    <property type="entry name" value="Flg_bb_rod"/>
    <property type="match status" value="1"/>
</dbReference>
<evidence type="ECO:0000256" key="3">
    <source>
        <dbReference type="ARBA" id="ARBA00019015"/>
    </source>
</evidence>
<feature type="domain" description="Flagellar hook protein FlgE D2" evidence="8">
    <location>
        <begin position="161"/>
        <end position="286"/>
    </location>
</feature>
<feature type="domain" description="Flagellar hook protein FlgE/F/G-like D1" evidence="9">
    <location>
        <begin position="83"/>
        <end position="142"/>
    </location>
</feature>
<keyword evidence="10" id="KW-0282">Flagellum</keyword>
<dbReference type="Gene3D" id="2.60.98.20">
    <property type="entry name" value="Flagellar hook protein FlgE"/>
    <property type="match status" value="1"/>
</dbReference>
<comment type="subcellular location">
    <subcellularLocation>
        <location evidence="1 5">Bacterial flagellum basal body</location>
    </subcellularLocation>
</comment>
<comment type="similarity">
    <text evidence="2 5">Belongs to the flagella basal body rod proteins family.</text>
</comment>
<dbReference type="InterPro" id="IPR037058">
    <property type="entry name" value="Falgellar_hook_FlgE_sf"/>
</dbReference>
<dbReference type="SUPFAM" id="SSF117143">
    <property type="entry name" value="Flagellar hook protein flgE"/>
    <property type="match status" value="1"/>
</dbReference>
<keyword evidence="10" id="KW-0966">Cell projection</keyword>
<dbReference type="Pfam" id="PF22692">
    <property type="entry name" value="LlgE_F_G_D1"/>
    <property type="match status" value="1"/>
</dbReference>
<evidence type="ECO:0000256" key="5">
    <source>
        <dbReference type="RuleBase" id="RU362116"/>
    </source>
</evidence>
<evidence type="ECO:0000259" key="6">
    <source>
        <dbReference type="Pfam" id="PF00460"/>
    </source>
</evidence>
<keyword evidence="4 5" id="KW-0975">Bacterial flagellum</keyword>
<dbReference type="InterPro" id="IPR053967">
    <property type="entry name" value="LlgE_F_G-like_D1"/>
</dbReference>
<dbReference type="NCBIfam" id="NF004238">
    <property type="entry name" value="PRK05682.1-1"/>
    <property type="match status" value="1"/>
</dbReference>
<feature type="domain" description="Flagellar basal-body/hook protein C-terminal" evidence="7">
    <location>
        <begin position="359"/>
        <end position="404"/>
    </location>
</feature>
<dbReference type="RefSeq" id="WP_168449306.1">
    <property type="nucleotide sequence ID" value="NZ_JAAWWK010000002.1"/>
</dbReference>
<evidence type="ECO:0000256" key="1">
    <source>
        <dbReference type="ARBA" id="ARBA00004117"/>
    </source>
</evidence>
<evidence type="ECO:0000256" key="2">
    <source>
        <dbReference type="ARBA" id="ARBA00009677"/>
    </source>
</evidence>
<organism evidence="10 11">
    <name type="scientific">Spongiibacter thalassae</name>
    <dbReference type="NCBI Taxonomy" id="2721624"/>
    <lineage>
        <taxon>Bacteria</taxon>
        <taxon>Pseudomonadati</taxon>
        <taxon>Pseudomonadota</taxon>
        <taxon>Gammaproteobacteria</taxon>
        <taxon>Cellvibrionales</taxon>
        <taxon>Spongiibacteraceae</taxon>
        <taxon>Spongiibacter</taxon>
    </lineage>
</organism>
<dbReference type="InterPro" id="IPR037925">
    <property type="entry name" value="FlgE/F/G-like"/>
</dbReference>
<dbReference type="InterPro" id="IPR010930">
    <property type="entry name" value="Flg_bb/hook_C_dom"/>
</dbReference>
<accession>A0ABX1GCR9</accession>
<evidence type="ECO:0000259" key="9">
    <source>
        <dbReference type="Pfam" id="PF22692"/>
    </source>
</evidence>
<dbReference type="PANTHER" id="PTHR30435:SF1">
    <property type="entry name" value="FLAGELLAR HOOK PROTEIN FLGE"/>
    <property type="match status" value="1"/>
</dbReference>
<name>A0ABX1GCR9_9GAMM</name>
<dbReference type="PANTHER" id="PTHR30435">
    <property type="entry name" value="FLAGELLAR PROTEIN"/>
    <property type="match status" value="1"/>
</dbReference>
<evidence type="ECO:0000256" key="4">
    <source>
        <dbReference type="ARBA" id="ARBA00023143"/>
    </source>
</evidence>
<comment type="caution">
    <text evidence="10">The sequence shown here is derived from an EMBL/GenBank/DDBJ whole genome shotgun (WGS) entry which is preliminary data.</text>
</comment>